<evidence type="ECO:0000313" key="3">
    <source>
        <dbReference type="Proteomes" id="UP000095256"/>
    </source>
</evidence>
<reference evidence="2 3" key="1">
    <citation type="submission" date="2016-09" db="EMBL/GenBank/DDBJ databases">
        <authorList>
            <person name="Capua I."/>
            <person name="De Benedictis P."/>
            <person name="Joannis T."/>
            <person name="Lombin L.H."/>
            <person name="Cattoli G."/>
        </authorList>
    </citation>
    <scope>NUCLEOTIDE SEQUENCE [LARGE SCALE GENOMIC DNA]</scope>
    <source>
        <strain evidence="2 3">LMG 25899</strain>
    </source>
</reference>
<evidence type="ECO:0000313" key="2">
    <source>
        <dbReference type="EMBL" id="OEH80880.1"/>
    </source>
</evidence>
<dbReference type="AlphaFoldDB" id="A0A1E5KSP1"/>
<feature type="transmembrane region" description="Helical" evidence="1">
    <location>
        <begin position="77"/>
        <end position="95"/>
    </location>
</feature>
<feature type="transmembrane region" description="Helical" evidence="1">
    <location>
        <begin position="48"/>
        <end position="70"/>
    </location>
</feature>
<keyword evidence="3" id="KW-1185">Reference proteome</keyword>
<comment type="caution">
    <text evidence="2">The sequence shown here is derived from an EMBL/GenBank/DDBJ whole genome shotgun (WGS) entry which is preliminary data.</text>
</comment>
<keyword evidence="1" id="KW-0472">Membrane</keyword>
<keyword evidence="1" id="KW-0812">Transmembrane</keyword>
<organism evidence="2 3">
    <name type="scientific">Enterococcus rivorum</name>
    <dbReference type="NCBI Taxonomy" id="762845"/>
    <lineage>
        <taxon>Bacteria</taxon>
        <taxon>Bacillati</taxon>
        <taxon>Bacillota</taxon>
        <taxon>Bacilli</taxon>
        <taxon>Lactobacillales</taxon>
        <taxon>Enterococcaceae</taxon>
        <taxon>Enterococcus</taxon>
    </lineage>
</organism>
<dbReference type="EMBL" id="MIEK01000078">
    <property type="protein sequence ID" value="OEH80880.1"/>
    <property type="molecule type" value="Genomic_DNA"/>
</dbReference>
<keyword evidence="1" id="KW-1133">Transmembrane helix</keyword>
<accession>A0A1E5KSP1</accession>
<gene>
    <name evidence="2" type="ORF">BCR26_06515</name>
</gene>
<evidence type="ECO:0000256" key="1">
    <source>
        <dbReference type="SAM" id="Phobius"/>
    </source>
</evidence>
<name>A0A1E5KSP1_9ENTE</name>
<proteinExistence type="predicted"/>
<sequence>MSNSNMILVLLLLGLCCLLLSSRGSGGLGYRGISTYVLGMRVWKFSNKIFGITLLCSSSILFLFSTNYAFNEARFRGLILIFIFFSVGITDLVTLKKYRKKGRMNGK</sequence>
<protein>
    <submittedName>
        <fullName evidence="2">Uncharacterized protein</fullName>
    </submittedName>
</protein>
<dbReference type="Proteomes" id="UP000095256">
    <property type="component" value="Unassembled WGS sequence"/>
</dbReference>